<reference evidence="1 2" key="1">
    <citation type="submission" date="2018-02" db="EMBL/GenBank/DDBJ databases">
        <title>Comparative genomes isolates from brazilian mangrove.</title>
        <authorList>
            <person name="Araujo J.E."/>
            <person name="Taketani R.G."/>
            <person name="Silva M.C.P."/>
            <person name="Loureco M.V."/>
            <person name="Andreote F.D."/>
        </authorList>
    </citation>
    <scope>NUCLEOTIDE SEQUENCE [LARGE SCALE GENOMIC DNA]</scope>
    <source>
        <strain evidence="1 2">HEX-2 MGV</strain>
    </source>
</reference>
<sequence length="149" mass="17347">MFLNSANDHWRLIINDISEHLDSLRCLVGNIVEQHPYGEGGLETRRGTKHFSPGTKVYCLPAQWGDGYERVKVIGRHRGSKDFVTMVIPSAHITNWRAKVVYNPEVIRRLRTATDEDWLPIWRSKEEVEKYVASLIQWEQRRDTQDGTT</sequence>
<name>A0A2S8G3Y6_9BACT</name>
<dbReference type="OrthoDB" id="280207at2"/>
<gene>
    <name evidence="1" type="ORF">C5Y96_03780</name>
</gene>
<proteinExistence type="predicted"/>
<dbReference type="EMBL" id="PUIA01000016">
    <property type="protein sequence ID" value="PQO39000.1"/>
    <property type="molecule type" value="Genomic_DNA"/>
</dbReference>
<accession>A0A2S8G3Y6</accession>
<organism evidence="1 2">
    <name type="scientific">Blastopirellula marina</name>
    <dbReference type="NCBI Taxonomy" id="124"/>
    <lineage>
        <taxon>Bacteria</taxon>
        <taxon>Pseudomonadati</taxon>
        <taxon>Planctomycetota</taxon>
        <taxon>Planctomycetia</taxon>
        <taxon>Pirellulales</taxon>
        <taxon>Pirellulaceae</taxon>
        <taxon>Blastopirellula</taxon>
    </lineage>
</organism>
<evidence type="ECO:0000313" key="2">
    <source>
        <dbReference type="Proteomes" id="UP000240009"/>
    </source>
</evidence>
<evidence type="ECO:0000313" key="1">
    <source>
        <dbReference type="EMBL" id="PQO39000.1"/>
    </source>
</evidence>
<dbReference type="RefSeq" id="WP_146115502.1">
    <property type="nucleotide sequence ID" value="NZ_PUIA01000016.1"/>
</dbReference>
<comment type="caution">
    <text evidence="1">The sequence shown here is derived from an EMBL/GenBank/DDBJ whole genome shotgun (WGS) entry which is preliminary data.</text>
</comment>
<dbReference type="AlphaFoldDB" id="A0A2S8G3Y6"/>
<protein>
    <submittedName>
        <fullName evidence="1">Uncharacterized protein</fullName>
    </submittedName>
</protein>
<dbReference type="Proteomes" id="UP000240009">
    <property type="component" value="Unassembled WGS sequence"/>
</dbReference>